<dbReference type="EMBL" id="RCMK01000077">
    <property type="protein sequence ID" value="KAG2950084.1"/>
    <property type="molecule type" value="Genomic_DNA"/>
</dbReference>
<dbReference type="Proteomes" id="UP000760860">
    <property type="component" value="Unassembled WGS sequence"/>
</dbReference>
<gene>
    <name evidence="2" type="ORF">PC113_g3516</name>
    <name evidence="3" type="ORF">PC115_g2834</name>
    <name evidence="4" type="ORF">PC117_g4702</name>
    <name evidence="5" type="ORF">PC118_g9667</name>
    <name evidence="6" type="ORF">PC129_g1886</name>
</gene>
<protein>
    <submittedName>
        <fullName evidence="5">Uncharacterized protein</fullName>
    </submittedName>
</protein>
<dbReference type="EMBL" id="RCMI01000044">
    <property type="protein sequence ID" value="KAG2939925.1"/>
    <property type="molecule type" value="Genomic_DNA"/>
</dbReference>
<dbReference type="AlphaFoldDB" id="A0A8T1FZ64"/>
<evidence type="ECO:0000313" key="7">
    <source>
        <dbReference type="Proteomes" id="UP000697107"/>
    </source>
</evidence>
<dbReference type="Proteomes" id="UP000697107">
    <property type="component" value="Unassembled WGS sequence"/>
</dbReference>
<dbReference type="Proteomes" id="UP000774804">
    <property type="component" value="Unassembled WGS sequence"/>
</dbReference>
<dbReference type="EMBL" id="RCMV01000032">
    <property type="protein sequence ID" value="KAG3227589.1"/>
    <property type="molecule type" value="Genomic_DNA"/>
</dbReference>
<dbReference type="EMBL" id="RCMG01000054">
    <property type="protein sequence ID" value="KAG2865657.1"/>
    <property type="molecule type" value="Genomic_DNA"/>
</dbReference>
<evidence type="ECO:0000313" key="5">
    <source>
        <dbReference type="EMBL" id="KAG2983012.1"/>
    </source>
</evidence>
<evidence type="ECO:0000313" key="6">
    <source>
        <dbReference type="EMBL" id="KAG3227589.1"/>
    </source>
</evidence>
<evidence type="ECO:0000256" key="1">
    <source>
        <dbReference type="SAM" id="MobiDB-lite"/>
    </source>
</evidence>
<feature type="compositionally biased region" description="Polar residues" evidence="1">
    <location>
        <begin position="82"/>
        <end position="100"/>
    </location>
</feature>
<reference evidence="5" key="1">
    <citation type="submission" date="2018-10" db="EMBL/GenBank/DDBJ databases">
        <title>Effector identification in a new, highly contiguous assembly of the strawberry crown rot pathogen Phytophthora cactorum.</title>
        <authorList>
            <person name="Armitage A.D."/>
            <person name="Nellist C.F."/>
            <person name="Bates H."/>
            <person name="Vickerstaff R.J."/>
            <person name="Harrison R.J."/>
        </authorList>
    </citation>
    <scope>NUCLEOTIDE SEQUENCE</scope>
    <source>
        <strain evidence="2">15-7</strain>
        <strain evidence="3">4032</strain>
        <strain evidence="4">4040</strain>
        <strain evidence="5">P415</strain>
        <strain evidence="6">P421</strain>
    </source>
</reference>
<evidence type="ECO:0000313" key="4">
    <source>
        <dbReference type="EMBL" id="KAG2950084.1"/>
    </source>
</evidence>
<evidence type="ECO:0000313" key="3">
    <source>
        <dbReference type="EMBL" id="KAG2939925.1"/>
    </source>
</evidence>
<comment type="caution">
    <text evidence="5">The sequence shown here is derived from an EMBL/GenBank/DDBJ whole genome shotgun (WGS) entry which is preliminary data.</text>
</comment>
<name>A0A8T1FZ64_9STRA</name>
<organism evidence="5 7">
    <name type="scientific">Phytophthora cactorum</name>
    <dbReference type="NCBI Taxonomy" id="29920"/>
    <lineage>
        <taxon>Eukaryota</taxon>
        <taxon>Sar</taxon>
        <taxon>Stramenopiles</taxon>
        <taxon>Oomycota</taxon>
        <taxon>Peronosporomycetes</taxon>
        <taxon>Peronosporales</taxon>
        <taxon>Peronosporaceae</taxon>
        <taxon>Phytophthora</taxon>
    </lineage>
</organism>
<dbReference type="Proteomes" id="UP000736787">
    <property type="component" value="Unassembled WGS sequence"/>
</dbReference>
<dbReference type="EMBL" id="RCML01000267">
    <property type="protein sequence ID" value="KAG2983012.1"/>
    <property type="molecule type" value="Genomic_DNA"/>
</dbReference>
<dbReference type="Proteomes" id="UP000735874">
    <property type="component" value="Unassembled WGS sequence"/>
</dbReference>
<sequence length="100" mass="10890">MQGVVDSAEVVDSIRVTFDLHLFMYRVVLRASCWDLRRVVGACRAAWARSAAGCSFTSFNSAARSSMERSADTQGFIDRSTVDSNRQNGSTSSGCSILTQ</sequence>
<evidence type="ECO:0000313" key="2">
    <source>
        <dbReference type="EMBL" id="KAG2865657.1"/>
    </source>
</evidence>
<proteinExistence type="predicted"/>
<accession>A0A8T1FZ64</accession>
<feature type="region of interest" description="Disordered" evidence="1">
    <location>
        <begin position="77"/>
        <end position="100"/>
    </location>
</feature>